<accession>A0A2H1EDA9</accession>
<dbReference type="GeneID" id="47724471"/>
<dbReference type="EMBL" id="LT634361">
    <property type="protein sequence ID" value="SFZ85039.1"/>
    <property type="molecule type" value="Genomic_DNA"/>
</dbReference>
<dbReference type="Proteomes" id="UP000231564">
    <property type="component" value="Chromosome MARIT"/>
</dbReference>
<evidence type="ECO:0000313" key="3">
    <source>
        <dbReference type="Proteomes" id="UP000231564"/>
    </source>
</evidence>
<name>A0A2H1EDA9_9FLAO</name>
<sequence length="266" mass="29682">MKKIFTLLAITSIFTFTSCSDDDTPITHGGKNNVSIEFDSSFNEDDLILGSSYINGNGENLTISSFDYIVSNFVLITEEGKEVPYPKEKSYFIISEGGNGKDKNVKVMLKDMPAGKYIKMRFGIGVDQKRYMEGQAAQEEFWTKAEGYNLTWNWQAGYKFVVLEGNVKTSGQADKEKFMLHIASRGTSIDLYKEVEVSMETALVDHDKSPQIHIKVDASKMLDGTHKIKLSEGTTIMGGEKASLIADNNKEMFAVHHVHNGSDSHH</sequence>
<keyword evidence="3" id="KW-1185">Reference proteome</keyword>
<dbReference type="KEGG" id="tmar:MARIT_3027"/>
<dbReference type="OrthoDB" id="1422031at2"/>
<gene>
    <name evidence="2" type="ORF">MARIT_3027</name>
</gene>
<organism evidence="2 3">
    <name type="scientific">Tenacibaculum maritimum NCIMB 2154</name>
    <dbReference type="NCBI Taxonomy" id="1349785"/>
    <lineage>
        <taxon>Bacteria</taxon>
        <taxon>Pseudomonadati</taxon>
        <taxon>Bacteroidota</taxon>
        <taxon>Flavobacteriia</taxon>
        <taxon>Flavobacteriales</taxon>
        <taxon>Flavobacteriaceae</taxon>
        <taxon>Tenacibaculum</taxon>
    </lineage>
</organism>
<dbReference type="InterPro" id="IPR046863">
    <property type="entry name" value="MbnP-like_dom"/>
</dbReference>
<reference evidence="2 3" key="1">
    <citation type="submission" date="2016-11" db="EMBL/GenBank/DDBJ databases">
        <authorList>
            <person name="Jaros S."/>
            <person name="Januszkiewicz K."/>
            <person name="Wedrychowicz H."/>
        </authorList>
    </citation>
    <scope>NUCLEOTIDE SEQUENCE [LARGE SCALE GENOMIC DNA]</scope>
    <source>
        <strain evidence="2">NCIMB 2154T</strain>
    </source>
</reference>
<evidence type="ECO:0000259" key="1">
    <source>
        <dbReference type="Pfam" id="PF20243"/>
    </source>
</evidence>
<keyword evidence="2" id="KW-0449">Lipoprotein</keyword>
<dbReference type="RefSeq" id="WP_024740228.1">
    <property type="nucleotide sequence ID" value="NZ_BAUG01000004.1"/>
</dbReference>
<protein>
    <submittedName>
        <fullName evidence="2">Probable lipoprotein</fullName>
    </submittedName>
</protein>
<evidence type="ECO:0000313" key="2">
    <source>
        <dbReference type="EMBL" id="SFZ85039.1"/>
    </source>
</evidence>
<feature type="domain" description="Copper-binding protein MbnP-like" evidence="1">
    <location>
        <begin position="32"/>
        <end position="233"/>
    </location>
</feature>
<dbReference type="STRING" id="1349785.GCA_000509405_02586"/>
<proteinExistence type="predicted"/>
<dbReference type="Pfam" id="PF20243">
    <property type="entry name" value="MbnP"/>
    <property type="match status" value="1"/>
</dbReference>
<dbReference type="AlphaFoldDB" id="A0A2H1EDA9"/>
<dbReference type="PROSITE" id="PS51257">
    <property type="entry name" value="PROKAR_LIPOPROTEIN"/>
    <property type="match status" value="1"/>
</dbReference>